<organism evidence="2 3">
    <name type="scientific">Donghicola eburneus</name>
    <dbReference type="NCBI Taxonomy" id="393278"/>
    <lineage>
        <taxon>Bacteria</taxon>
        <taxon>Pseudomonadati</taxon>
        <taxon>Pseudomonadota</taxon>
        <taxon>Alphaproteobacteria</taxon>
        <taxon>Rhodobacterales</taxon>
        <taxon>Roseobacteraceae</taxon>
        <taxon>Donghicola</taxon>
    </lineage>
</organism>
<dbReference type="AlphaFoldDB" id="A0A1M4N1N4"/>
<feature type="domain" description="TniQ" evidence="1">
    <location>
        <begin position="8"/>
        <end position="139"/>
    </location>
</feature>
<dbReference type="RefSeq" id="WP_246802547.1">
    <property type="nucleotide sequence ID" value="NZ_FMJB01000059.1"/>
</dbReference>
<evidence type="ECO:0000313" key="2">
    <source>
        <dbReference type="EMBL" id="SCM68731.1"/>
    </source>
</evidence>
<reference evidence="3" key="1">
    <citation type="submission" date="2016-09" db="EMBL/GenBank/DDBJ databases">
        <authorList>
            <person name="Wibberg D."/>
        </authorList>
    </citation>
    <scope>NUCLEOTIDE SEQUENCE [LARGE SCALE GENOMIC DNA]</scope>
</reference>
<dbReference type="InterPro" id="IPR009492">
    <property type="entry name" value="TniQ"/>
</dbReference>
<accession>A0A1M4N1N4</accession>
<evidence type="ECO:0000259" key="1">
    <source>
        <dbReference type="Pfam" id="PF06527"/>
    </source>
</evidence>
<dbReference type="Pfam" id="PF06527">
    <property type="entry name" value="TniQ"/>
    <property type="match status" value="1"/>
</dbReference>
<evidence type="ECO:0000313" key="3">
    <source>
        <dbReference type="Proteomes" id="UP000184085"/>
    </source>
</evidence>
<keyword evidence="3" id="KW-1185">Reference proteome</keyword>
<protein>
    <recommendedName>
        <fullName evidence="1">TniQ domain-containing protein</fullName>
    </recommendedName>
</protein>
<sequence length="613" mass="67780">MPLLPVLPVLPNESLTSYLNRAARFHAETAVLEFLAFLEFPQWGAMSPQEEHIDRLADLFGLTRETLSAMTFLPLGGRMRSFCGEVVHSEFANLDKTSFCPACLLEDGDPKGPSAGLRVGRIHWRIEHVRTCEQHGIALVRRKHANNSEKFQRMDAVAPPDEELAVIASEAAPQRLSDLQVYLMDSLAGAKGPLWLDSQPIDLAARACEMLGIILTAGTHVNLKTLPDTAWNEAGHVGFGYACRGEEGIMEALQLAFDRFESAGVRGGPQKVLGRLYQWLQFSKNDKPTGPIREIVRDFILDHFPIAKGVELFGEPVDRQRVHSAQSLSEKTGVHHKTIYRAVVLAGLVDGDPDHPSSTKVFDAVEGEALMERIRTSIPQKHLTDYLNCNRVQAEQLVRTGIIPRLLPDAAGVKGVLKQIAQEDADDFLSRFLGAATLVESPSESVMDVVSAAEISRWPVVDIVNGILGGLFDTVEITDQDLKFKGVLVDPMEVRETLSREQAQGRVGLDEAARIIGMPRHGLSALAKIRKSDGTPYVTEHFVENSKGARTRLFAVEELRAFLREHVSLTEIAAKEHFSVKVMKMKMDGRGAVPLTPKYELGRVWYRKADVLG</sequence>
<name>A0A1M4N1N4_9RHOB</name>
<dbReference type="Proteomes" id="UP000184085">
    <property type="component" value="Unassembled WGS sequence"/>
</dbReference>
<proteinExistence type="predicted"/>
<gene>
    <name evidence="2" type="ORF">KARMA_2958</name>
</gene>
<dbReference type="EMBL" id="FMJB01000059">
    <property type="protein sequence ID" value="SCM68731.1"/>
    <property type="molecule type" value="Genomic_DNA"/>
</dbReference>